<evidence type="ECO:0000259" key="12">
    <source>
        <dbReference type="Pfam" id="PF02737"/>
    </source>
</evidence>
<dbReference type="InterPro" id="IPR013328">
    <property type="entry name" value="6PGD_dom2"/>
</dbReference>
<protein>
    <recommendedName>
        <fullName evidence="9">L-gulonate 3-dehydrogenase</fullName>
        <ecNumber evidence="8">1.1.1.45</ecNumber>
    </recommendedName>
    <alternativeName>
        <fullName evidence="9">L-gulonate 3-dehydrogenase</fullName>
    </alternativeName>
</protein>
<feature type="domain" description="3-hydroxyacyl-CoA dehydrogenase C-terminal" evidence="11">
    <location>
        <begin position="214"/>
        <end position="266"/>
    </location>
</feature>
<dbReference type="STRING" id="42673.A0A2K0VXP7"/>
<keyword evidence="14" id="KW-1185">Reference proteome</keyword>
<comment type="subunit">
    <text evidence="3">Homodimer.</text>
</comment>
<dbReference type="GO" id="GO:0006631">
    <property type="term" value="P:fatty acid metabolic process"/>
    <property type="evidence" value="ECO:0007669"/>
    <property type="project" value="InterPro"/>
</dbReference>
<evidence type="ECO:0000313" key="13">
    <source>
        <dbReference type="EMBL" id="PNP74807.1"/>
    </source>
</evidence>
<dbReference type="AlphaFoldDB" id="A0A2K0VXP7"/>
<sequence length="350" mass="38306">MTKTNKKEIIALIGLGTIGLSFAALHLRYSNANLRLYDVRSDLKEHIESLLPVYLESTKKESSQAGLTVEKLVADGRLLVCSSIEEVCSGATIVQEQGPDSLDFKKSNWAKVVKYAPSNAHLWSSTSGISASRQVEDLEDKNRVLVVHPFNPVSRLAPVSNYSSDAMFKPHIMPLIEVVPSPHTDPERTQFAIDYFKNLGSGHRPVRINKETQGFVGNRLAFALFREACHLVSNDVVSVEDLDTIVEASIAPRWAVAGPFKTYNSAGGTGGIGAFLHNLADTMEACWDDAGDISFKGTSATNSRQGTDDGDWTDKITKETEQAYGRPTAESLAERDRNLQKLIAAQPKVD</sequence>
<comment type="subcellular location">
    <subcellularLocation>
        <location evidence="1">Cytoplasm</location>
    </subcellularLocation>
</comment>
<feature type="site" description="Important for catalytic activity" evidence="10">
    <location>
        <position position="148"/>
    </location>
</feature>
<evidence type="ECO:0000256" key="3">
    <source>
        <dbReference type="ARBA" id="ARBA00011738"/>
    </source>
</evidence>
<name>A0A2K0VXP7_GIBNY</name>
<keyword evidence="6" id="KW-0560">Oxidoreductase</keyword>
<evidence type="ECO:0000256" key="8">
    <source>
        <dbReference type="ARBA" id="ARBA00038962"/>
    </source>
</evidence>
<dbReference type="PANTHER" id="PTHR48075:SF1">
    <property type="entry name" value="LAMBDA-CRYSTALLIN HOMOLOG"/>
    <property type="match status" value="1"/>
</dbReference>
<dbReference type="PIRSF" id="PIRSF000105">
    <property type="entry name" value="HCDH"/>
    <property type="match status" value="1"/>
</dbReference>
<proteinExistence type="inferred from homology"/>
<gene>
    <name evidence="13" type="ORF">FNYG_11944</name>
</gene>
<dbReference type="OrthoDB" id="2021159at2759"/>
<comment type="caution">
    <text evidence="13">The sequence shown here is derived from an EMBL/GenBank/DDBJ whole genome shotgun (WGS) entry which is preliminary data.</text>
</comment>
<keyword evidence="7" id="KW-0520">NAD</keyword>
<evidence type="ECO:0000256" key="4">
    <source>
        <dbReference type="ARBA" id="ARBA00022490"/>
    </source>
</evidence>
<feature type="domain" description="3-hydroxyacyl-CoA dehydrogenase NAD binding" evidence="12">
    <location>
        <begin position="10"/>
        <end position="154"/>
    </location>
</feature>
<evidence type="ECO:0000313" key="14">
    <source>
        <dbReference type="Proteomes" id="UP000236664"/>
    </source>
</evidence>
<evidence type="ECO:0000256" key="2">
    <source>
        <dbReference type="ARBA" id="ARBA00009463"/>
    </source>
</evidence>
<dbReference type="Pfam" id="PF02737">
    <property type="entry name" value="3HCDH_N"/>
    <property type="match status" value="1"/>
</dbReference>
<dbReference type="Proteomes" id="UP000236664">
    <property type="component" value="Unassembled WGS sequence"/>
</dbReference>
<evidence type="ECO:0000256" key="1">
    <source>
        <dbReference type="ARBA" id="ARBA00004496"/>
    </source>
</evidence>
<dbReference type="GO" id="GO:0005737">
    <property type="term" value="C:cytoplasm"/>
    <property type="evidence" value="ECO:0007669"/>
    <property type="project" value="UniProtKB-SubCell"/>
</dbReference>
<dbReference type="SUPFAM" id="SSF48179">
    <property type="entry name" value="6-phosphogluconate dehydrogenase C-terminal domain-like"/>
    <property type="match status" value="1"/>
</dbReference>
<dbReference type="Gene3D" id="3.40.50.720">
    <property type="entry name" value="NAD(P)-binding Rossmann-like Domain"/>
    <property type="match status" value="2"/>
</dbReference>
<dbReference type="EMBL" id="MTQA01000197">
    <property type="protein sequence ID" value="PNP74807.1"/>
    <property type="molecule type" value="Genomic_DNA"/>
</dbReference>
<dbReference type="InterPro" id="IPR006108">
    <property type="entry name" value="3HC_DH_C"/>
</dbReference>
<dbReference type="GO" id="GO:0050104">
    <property type="term" value="F:L-gulonate 3-dehydrogenase activity"/>
    <property type="evidence" value="ECO:0007669"/>
    <property type="project" value="UniProtKB-EC"/>
</dbReference>
<comment type="similarity">
    <text evidence="2">Belongs to the 3-hydroxyacyl-CoA dehydrogenase family.</text>
</comment>
<dbReference type="SUPFAM" id="SSF51735">
    <property type="entry name" value="NAD(P)-binding Rossmann-fold domains"/>
    <property type="match status" value="1"/>
</dbReference>
<keyword evidence="4" id="KW-0963">Cytoplasm</keyword>
<accession>A0A2K0VXP7</accession>
<dbReference type="GO" id="GO:0070403">
    <property type="term" value="F:NAD+ binding"/>
    <property type="evidence" value="ECO:0007669"/>
    <property type="project" value="InterPro"/>
</dbReference>
<evidence type="ECO:0000256" key="7">
    <source>
        <dbReference type="ARBA" id="ARBA00023027"/>
    </source>
</evidence>
<dbReference type="PANTHER" id="PTHR48075">
    <property type="entry name" value="3-HYDROXYACYL-COA DEHYDROGENASE FAMILY PROTEIN"/>
    <property type="match status" value="1"/>
</dbReference>
<keyword evidence="5" id="KW-0597">Phosphoprotein</keyword>
<evidence type="ECO:0000259" key="11">
    <source>
        <dbReference type="Pfam" id="PF00725"/>
    </source>
</evidence>
<evidence type="ECO:0000256" key="9">
    <source>
        <dbReference type="ARBA" id="ARBA00042709"/>
    </source>
</evidence>
<dbReference type="InterPro" id="IPR006176">
    <property type="entry name" value="3-OHacyl-CoA_DH_NAD-bd"/>
</dbReference>
<dbReference type="Pfam" id="PF00725">
    <property type="entry name" value="3HCDH"/>
    <property type="match status" value="1"/>
</dbReference>
<dbReference type="InterPro" id="IPR008927">
    <property type="entry name" value="6-PGluconate_DH-like_C_sf"/>
</dbReference>
<dbReference type="InterPro" id="IPR036291">
    <property type="entry name" value="NAD(P)-bd_dom_sf"/>
</dbReference>
<evidence type="ECO:0000256" key="10">
    <source>
        <dbReference type="PIRSR" id="PIRSR000105-1"/>
    </source>
</evidence>
<dbReference type="Gene3D" id="1.10.1040.10">
    <property type="entry name" value="N-(1-d-carboxylethyl)-l-norvaline Dehydrogenase, domain 2"/>
    <property type="match status" value="1"/>
</dbReference>
<reference evidence="13 14" key="1">
    <citation type="submission" date="2017-06" db="EMBL/GenBank/DDBJ databases">
        <title>Genome of Fusarium nygamai isolate CS10214.</title>
        <authorList>
            <person name="Gardiner D.M."/>
            <person name="Obanor F."/>
            <person name="Kazan K."/>
        </authorList>
    </citation>
    <scope>NUCLEOTIDE SEQUENCE [LARGE SCALE GENOMIC DNA]</scope>
    <source>
        <strain evidence="13 14">CS10214</strain>
    </source>
</reference>
<evidence type="ECO:0000256" key="6">
    <source>
        <dbReference type="ARBA" id="ARBA00023002"/>
    </source>
</evidence>
<organism evidence="13 14">
    <name type="scientific">Gibberella nygamai</name>
    <name type="common">Bean root rot disease fungus</name>
    <name type="synonym">Fusarium nygamai</name>
    <dbReference type="NCBI Taxonomy" id="42673"/>
    <lineage>
        <taxon>Eukaryota</taxon>
        <taxon>Fungi</taxon>
        <taxon>Dikarya</taxon>
        <taxon>Ascomycota</taxon>
        <taxon>Pezizomycotina</taxon>
        <taxon>Sordariomycetes</taxon>
        <taxon>Hypocreomycetidae</taxon>
        <taxon>Hypocreales</taxon>
        <taxon>Nectriaceae</taxon>
        <taxon>Fusarium</taxon>
        <taxon>Fusarium fujikuroi species complex</taxon>
    </lineage>
</organism>
<dbReference type="InterPro" id="IPR022694">
    <property type="entry name" value="3-OHacyl-CoA_DH"/>
</dbReference>
<evidence type="ECO:0000256" key="5">
    <source>
        <dbReference type="ARBA" id="ARBA00022553"/>
    </source>
</evidence>
<dbReference type="EC" id="1.1.1.45" evidence="8"/>